<evidence type="ECO:0000313" key="2">
    <source>
        <dbReference type="EMBL" id="TSB45742.1"/>
    </source>
</evidence>
<dbReference type="RefSeq" id="WP_143849544.1">
    <property type="nucleotide sequence ID" value="NZ_VLXZ01000009.1"/>
</dbReference>
<evidence type="ECO:0000256" key="1">
    <source>
        <dbReference type="SAM" id="Phobius"/>
    </source>
</evidence>
<comment type="caution">
    <text evidence="2">The sequence shown here is derived from an EMBL/GenBank/DDBJ whole genome shotgun (WGS) entry which is preliminary data.</text>
</comment>
<organism evidence="2 3">
    <name type="scientific">Alkalicoccobacillus porphyridii</name>
    <dbReference type="NCBI Taxonomy" id="2597270"/>
    <lineage>
        <taxon>Bacteria</taxon>
        <taxon>Bacillati</taxon>
        <taxon>Bacillota</taxon>
        <taxon>Bacilli</taxon>
        <taxon>Bacillales</taxon>
        <taxon>Bacillaceae</taxon>
        <taxon>Alkalicoccobacillus</taxon>
    </lineage>
</organism>
<sequence>MVAIYFLIALVTILLNAYSGISHLLVAPIALIISLIGLGFFLKQRTQHKQSSKKFRYYLCLVLLAFGVVQSLLVTGYWYTYS</sequence>
<evidence type="ECO:0000313" key="3">
    <source>
        <dbReference type="Proteomes" id="UP000318521"/>
    </source>
</evidence>
<feature type="transmembrane region" description="Helical" evidence="1">
    <location>
        <begin position="55"/>
        <end position="79"/>
    </location>
</feature>
<accession>A0A553ZWD5</accession>
<proteinExistence type="predicted"/>
<keyword evidence="1" id="KW-1133">Transmembrane helix</keyword>
<gene>
    <name evidence="2" type="ORF">FN960_14750</name>
</gene>
<keyword evidence="1" id="KW-0472">Membrane</keyword>
<protein>
    <submittedName>
        <fullName evidence="2">Uncharacterized protein</fullName>
    </submittedName>
</protein>
<feature type="transmembrane region" description="Helical" evidence="1">
    <location>
        <begin position="27"/>
        <end position="43"/>
    </location>
</feature>
<dbReference type="AlphaFoldDB" id="A0A553ZWD5"/>
<keyword evidence="1" id="KW-0812">Transmembrane</keyword>
<reference evidence="2 3" key="1">
    <citation type="submission" date="2019-07" db="EMBL/GenBank/DDBJ databases">
        <authorList>
            <person name="Park Y.J."/>
            <person name="Jeong S.E."/>
            <person name="Jung H.S."/>
        </authorList>
    </citation>
    <scope>NUCLEOTIDE SEQUENCE [LARGE SCALE GENOMIC DNA]</scope>
    <source>
        <strain evidence="3">P16(2019)</strain>
    </source>
</reference>
<dbReference type="Proteomes" id="UP000318521">
    <property type="component" value="Unassembled WGS sequence"/>
</dbReference>
<keyword evidence="3" id="KW-1185">Reference proteome</keyword>
<dbReference type="EMBL" id="VLXZ01000009">
    <property type="protein sequence ID" value="TSB45742.1"/>
    <property type="molecule type" value="Genomic_DNA"/>
</dbReference>
<name>A0A553ZWD5_9BACI</name>